<dbReference type="GO" id="GO:0016989">
    <property type="term" value="F:sigma factor antagonist activity"/>
    <property type="evidence" value="ECO:0007669"/>
    <property type="project" value="TreeGrafter"/>
</dbReference>
<name>A0A7M2WZI3_9BACT</name>
<organism evidence="4 5">
    <name type="scientific">Humisphaera borealis</name>
    <dbReference type="NCBI Taxonomy" id="2807512"/>
    <lineage>
        <taxon>Bacteria</taxon>
        <taxon>Pseudomonadati</taxon>
        <taxon>Planctomycetota</taxon>
        <taxon>Phycisphaerae</taxon>
        <taxon>Tepidisphaerales</taxon>
        <taxon>Tepidisphaeraceae</taxon>
        <taxon>Humisphaera</taxon>
    </lineage>
</organism>
<dbReference type="Gene3D" id="2.60.120.1440">
    <property type="match status" value="1"/>
</dbReference>
<dbReference type="InterPro" id="IPR006860">
    <property type="entry name" value="FecR"/>
</dbReference>
<proteinExistence type="predicted"/>
<keyword evidence="2" id="KW-1133">Transmembrane helix</keyword>
<reference evidence="4 5" key="1">
    <citation type="submission" date="2020-10" db="EMBL/GenBank/DDBJ databases">
        <title>Wide distribution of Phycisphaera-like planctomycetes from WD2101 soil group in peatlands and genome analysis of the first cultivated representative.</title>
        <authorList>
            <person name="Dedysh S.N."/>
            <person name="Beletsky A.V."/>
            <person name="Ivanova A."/>
            <person name="Kulichevskaya I.S."/>
            <person name="Suzina N.E."/>
            <person name="Philippov D.A."/>
            <person name="Rakitin A.L."/>
            <person name="Mardanov A.V."/>
            <person name="Ravin N.V."/>
        </authorList>
    </citation>
    <scope>NUCLEOTIDE SEQUENCE [LARGE SCALE GENOMIC DNA]</scope>
    <source>
        <strain evidence="4 5">M1803</strain>
    </source>
</reference>
<protein>
    <submittedName>
        <fullName evidence="4">FecR domain-containing protein</fullName>
    </submittedName>
</protein>
<feature type="transmembrane region" description="Helical" evidence="2">
    <location>
        <begin position="111"/>
        <end position="130"/>
    </location>
</feature>
<gene>
    <name evidence="4" type="ORF">IPV69_05680</name>
</gene>
<feature type="domain" description="FecR protein" evidence="3">
    <location>
        <begin position="210"/>
        <end position="264"/>
    </location>
</feature>
<sequence length="499" mass="51912">MSTDPADPTDRSEHTPDAAPADVDLRSLMEAALSGDATPESVARLRAGLRADPSMLDSYLDQLRAHALLEWRSGRVSAGVMGGDSSTGTDENRLQIFPVSAGLRAGWRPRAWAAAAAILLAAAVAIVVATRPGPSGLTPPQSVAAAEPVADVVDLRDVVWADGQVPLAVGAALVPGDIAIASGTLRLSARGDTVVTVAGPARLRLVSAARLQAVLGQITARVGPAGKGFVVDAPGAQVVDLGTEFGVQVGPAGETAVVVFDGAVDLTPKSAVTPEVATHPSATAQTGGTATRLVRGEAVRVTPAGTMDRIASVARQPGAADWSLSTGGDSGAVIAAVRDNRRDPADARFYQIVRRGFIEDARAYVDRPYQWNGVDRRGLPEALRGGDLVMTFNDDKHAADLELTVTLARPATLYVLYKQTPVPNPGWLIRDFINAGVNVGLDEGPPDMRDLRFGVGAGESVDLLFSVWRCEVLAAGEVKLGPNSPLHNSMYGIVAVPLP</sequence>
<dbReference type="AlphaFoldDB" id="A0A7M2WZI3"/>
<dbReference type="RefSeq" id="WP_206293953.1">
    <property type="nucleotide sequence ID" value="NZ_CP063458.1"/>
</dbReference>
<evidence type="ECO:0000256" key="2">
    <source>
        <dbReference type="SAM" id="Phobius"/>
    </source>
</evidence>
<dbReference type="PANTHER" id="PTHR30273">
    <property type="entry name" value="PERIPLASMIC SIGNAL SENSOR AND SIGMA FACTOR ACTIVATOR FECR-RELATED"/>
    <property type="match status" value="1"/>
</dbReference>
<evidence type="ECO:0000256" key="1">
    <source>
        <dbReference type="SAM" id="MobiDB-lite"/>
    </source>
</evidence>
<dbReference type="PANTHER" id="PTHR30273:SF2">
    <property type="entry name" value="PROTEIN FECR"/>
    <property type="match status" value="1"/>
</dbReference>
<keyword evidence="2" id="KW-0812">Transmembrane</keyword>
<evidence type="ECO:0000313" key="5">
    <source>
        <dbReference type="Proteomes" id="UP000593765"/>
    </source>
</evidence>
<dbReference type="Proteomes" id="UP000593765">
    <property type="component" value="Chromosome"/>
</dbReference>
<keyword evidence="2" id="KW-0472">Membrane</keyword>
<accession>A0A7M2WZI3</accession>
<dbReference type="Pfam" id="PF04773">
    <property type="entry name" value="FecR"/>
    <property type="match status" value="1"/>
</dbReference>
<dbReference type="EMBL" id="CP063458">
    <property type="protein sequence ID" value="QOV90849.1"/>
    <property type="molecule type" value="Genomic_DNA"/>
</dbReference>
<evidence type="ECO:0000259" key="3">
    <source>
        <dbReference type="Pfam" id="PF04773"/>
    </source>
</evidence>
<dbReference type="InterPro" id="IPR012373">
    <property type="entry name" value="Ferrdict_sens_TM"/>
</dbReference>
<dbReference type="KEGG" id="hbs:IPV69_05680"/>
<evidence type="ECO:0000313" key="4">
    <source>
        <dbReference type="EMBL" id="QOV90849.1"/>
    </source>
</evidence>
<keyword evidence="5" id="KW-1185">Reference proteome</keyword>
<feature type="region of interest" description="Disordered" evidence="1">
    <location>
        <begin position="1"/>
        <end position="22"/>
    </location>
</feature>